<dbReference type="Pfam" id="PF13679">
    <property type="entry name" value="Methyltransf_32"/>
    <property type="match status" value="2"/>
</dbReference>
<dbReference type="PANTHER" id="PTHR12496:SF2">
    <property type="entry name" value="METHYLTRANSFERASE-LIKE PROTEIN 25B"/>
    <property type="match status" value="1"/>
</dbReference>
<keyword evidence="3" id="KW-1185">Reference proteome</keyword>
<comment type="caution">
    <text evidence="2">The sequence shown here is derived from an EMBL/GenBank/DDBJ whole genome shotgun (WGS) entry which is preliminary data.</text>
</comment>
<evidence type="ECO:0000313" key="2">
    <source>
        <dbReference type="EMBL" id="CAE1320452.1"/>
    </source>
</evidence>
<protein>
    <submittedName>
        <fullName evidence="2">Protein RRNAD1</fullName>
    </submittedName>
</protein>
<sequence>MATSSCCVLSPPACNKSIVDIKFHIDKILYFLDSFGWLADVYVSDFFVCNYWKKLLPCWRSCFSQMNAPEIAEILSCEPKSNSRLVLPLSMLAYRQTIQSLSLKRTKASDEELTNLLSTLVSGTSSQLVTMSYVTSDPIKVENIEFKGGQYISLDPHYRKHVKPKKQHEIDQMSKVIGQLCQTIGCDRIVDIGAGLGHLSRLLNFKYGLAVTTVEASSGHAPKAQKYDLDLKNEIKKKKKKMESSQLTQSEIVQSAEFSDVQNFHPSTNTLSATTNTCIVTNTASTPTKEIITTATNCPVDASSLPCHIVYQVSNTISPGEFLQVLLKENTKSSEVSNKSQLPSAVTFMECSSNESTFSDEGTKFFNSQTESNCLIKDSSHEIEQNTELSTQKLTFSETSDYNKNGSSTVLGSNLPHSSVNCDQTCQKESILHTSTDKQPNDTMVLCGLHACGDLTATILRMFVQSPHIAAIASVGCCYMKLTGISRENEQFPESIGYPMSQYLLSKGHCLSYEAREMACHFVDAYRKRLLDDCPSLQRHWYRAALQVVLRTVLPDFKHGCVKLAIKNVENLSFEIYLEKALKYLGYDISDVPSDLIKKCKDTQNCWKEVVCFYTTRLSLAPVVETLLLLDRVLHLNELGFGCALVPIFEPMLSPRNFLLLAIKPSAL</sequence>
<evidence type="ECO:0000259" key="1">
    <source>
        <dbReference type="Pfam" id="PF13679"/>
    </source>
</evidence>
<dbReference type="InterPro" id="IPR029063">
    <property type="entry name" value="SAM-dependent_MTases_sf"/>
</dbReference>
<feature type="domain" description="Methyltransferase" evidence="1">
    <location>
        <begin position="165"/>
        <end position="250"/>
    </location>
</feature>
<dbReference type="PANTHER" id="PTHR12496">
    <property type="entry name" value="CGI-41 METHYLTRANSFERASE"/>
    <property type="match status" value="1"/>
</dbReference>
<dbReference type="OrthoDB" id="5875367at2759"/>
<accession>A0A812EC11</accession>
<reference evidence="2" key="1">
    <citation type="submission" date="2021-01" db="EMBL/GenBank/DDBJ databases">
        <authorList>
            <person name="Li R."/>
            <person name="Bekaert M."/>
        </authorList>
    </citation>
    <scope>NUCLEOTIDE SEQUENCE</scope>
    <source>
        <strain evidence="2">Farmed</strain>
    </source>
</reference>
<organism evidence="2 3">
    <name type="scientific">Acanthosepion pharaonis</name>
    <name type="common">Pharaoh cuttlefish</name>
    <name type="synonym">Sepia pharaonis</name>
    <dbReference type="NCBI Taxonomy" id="158019"/>
    <lineage>
        <taxon>Eukaryota</taxon>
        <taxon>Metazoa</taxon>
        <taxon>Spiralia</taxon>
        <taxon>Lophotrochozoa</taxon>
        <taxon>Mollusca</taxon>
        <taxon>Cephalopoda</taxon>
        <taxon>Coleoidea</taxon>
        <taxon>Decapodiformes</taxon>
        <taxon>Sepiida</taxon>
        <taxon>Sepiina</taxon>
        <taxon>Sepiidae</taxon>
        <taxon>Acanthosepion</taxon>
    </lineage>
</organism>
<gene>
    <name evidence="2" type="ORF">SPHA_70730</name>
</gene>
<feature type="domain" description="Methyltransferase" evidence="1">
    <location>
        <begin position="385"/>
        <end position="483"/>
    </location>
</feature>
<evidence type="ECO:0000313" key="3">
    <source>
        <dbReference type="Proteomes" id="UP000597762"/>
    </source>
</evidence>
<dbReference type="SUPFAM" id="SSF53335">
    <property type="entry name" value="S-adenosyl-L-methionine-dependent methyltransferases"/>
    <property type="match status" value="1"/>
</dbReference>
<dbReference type="AlphaFoldDB" id="A0A812EC11"/>
<dbReference type="InterPro" id="IPR052220">
    <property type="entry name" value="METTL25"/>
</dbReference>
<dbReference type="Proteomes" id="UP000597762">
    <property type="component" value="Unassembled WGS sequence"/>
</dbReference>
<name>A0A812EC11_ACAPH</name>
<dbReference type="EMBL" id="CAHIKZ030005174">
    <property type="protein sequence ID" value="CAE1320452.1"/>
    <property type="molecule type" value="Genomic_DNA"/>
</dbReference>
<proteinExistence type="predicted"/>
<dbReference type="InterPro" id="IPR025714">
    <property type="entry name" value="Methyltranfer_dom"/>
</dbReference>